<name>A0A6J4UIW3_9BACT</name>
<proteinExistence type="predicted"/>
<feature type="non-terminal residue" evidence="2">
    <location>
        <position position="72"/>
    </location>
</feature>
<dbReference type="EMBL" id="CADCWK010000088">
    <property type="protein sequence ID" value="CAA9552085.1"/>
    <property type="molecule type" value="Genomic_DNA"/>
</dbReference>
<evidence type="ECO:0000256" key="1">
    <source>
        <dbReference type="SAM" id="MobiDB-lite"/>
    </source>
</evidence>
<feature type="region of interest" description="Disordered" evidence="1">
    <location>
        <begin position="1"/>
        <end position="72"/>
    </location>
</feature>
<evidence type="ECO:0000313" key="2">
    <source>
        <dbReference type="EMBL" id="CAA9552085.1"/>
    </source>
</evidence>
<organism evidence="2">
    <name type="scientific">uncultured Thermomicrobiales bacterium</name>
    <dbReference type="NCBI Taxonomy" id="1645740"/>
    <lineage>
        <taxon>Bacteria</taxon>
        <taxon>Pseudomonadati</taxon>
        <taxon>Thermomicrobiota</taxon>
        <taxon>Thermomicrobia</taxon>
        <taxon>Thermomicrobiales</taxon>
        <taxon>environmental samples</taxon>
    </lineage>
</organism>
<protein>
    <submittedName>
        <fullName evidence="2">Uncharacterized protein</fullName>
    </submittedName>
</protein>
<sequence>CSRQRYASISGQTHYPPGSVSPSSPPSPQRGRRDGSTVSTARQDGPGADTLQYRPLFRCPWLDGPSTGPVNG</sequence>
<accession>A0A6J4UIW3</accession>
<gene>
    <name evidence="2" type="ORF">AVDCRST_MAG33-971</name>
</gene>
<reference evidence="2" key="1">
    <citation type="submission" date="2020-02" db="EMBL/GenBank/DDBJ databases">
        <authorList>
            <person name="Meier V. D."/>
        </authorList>
    </citation>
    <scope>NUCLEOTIDE SEQUENCE</scope>
    <source>
        <strain evidence="2">AVDCRST_MAG33</strain>
    </source>
</reference>
<feature type="compositionally biased region" description="Polar residues" evidence="1">
    <location>
        <begin position="1"/>
        <end position="13"/>
    </location>
</feature>
<feature type="non-terminal residue" evidence="2">
    <location>
        <position position="1"/>
    </location>
</feature>
<dbReference type="AlphaFoldDB" id="A0A6J4UIW3"/>